<reference evidence="2" key="1">
    <citation type="journal article" date="2018" name="Nat. Microbiol.">
        <title>Leveraging single-cell genomics to expand the fungal tree of life.</title>
        <authorList>
            <person name="Ahrendt S.R."/>
            <person name="Quandt C.A."/>
            <person name="Ciobanu D."/>
            <person name="Clum A."/>
            <person name="Salamov A."/>
            <person name="Andreopoulos B."/>
            <person name="Cheng J.F."/>
            <person name="Woyke T."/>
            <person name="Pelin A."/>
            <person name="Henrissat B."/>
            <person name="Reynolds N.K."/>
            <person name="Benny G.L."/>
            <person name="Smith M.E."/>
            <person name="James T.Y."/>
            <person name="Grigoriev I.V."/>
        </authorList>
    </citation>
    <scope>NUCLEOTIDE SEQUENCE [LARGE SCALE GENOMIC DNA]</scope>
</reference>
<protein>
    <submittedName>
        <fullName evidence="1">Uncharacterized protein</fullName>
    </submittedName>
</protein>
<keyword evidence="2" id="KW-1185">Reference proteome</keyword>
<accession>A0A4P9WJH6</accession>
<evidence type="ECO:0000313" key="2">
    <source>
        <dbReference type="Proteomes" id="UP000269721"/>
    </source>
</evidence>
<dbReference type="Proteomes" id="UP000269721">
    <property type="component" value="Unassembled WGS sequence"/>
</dbReference>
<dbReference type="EMBL" id="KZ994964">
    <property type="protein sequence ID" value="RKO91658.1"/>
    <property type="molecule type" value="Genomic_DNA"/>
</dbReference>
<dbReference type="AlphaFoldDB" id="A0A4P9WJH6"/>
<proteinExistence type="predicted"/>
<name>A0A4P9WJH6_9FUNG</name>
<gene>
    <name evidence="1" type="ORF">BDK51DRAFT_30807</name>
</gene>
<sequence>MVKQRRLSRFQFNEHQLSSLNQLFPNNTYPPKILLHHQLPDNIREDRARRALRPHGLWPAWPPPQDDLGTPRWRTSDSYKVGTKLQRFLQCRSGTDPAAATRTPKRKAKGRSTHAFSSCLAHVQITYEVVLDAEGQEDLVACGRFLAIHGVLEHSENCNELPFRGAPTRPHPTIVATAMEELRVGIPSSRILAYNTNYLMV</sequence>
<organism evidence="1 2">
    <name type="scientific">Blyttiomyces helicus</name>
    <dbReference type="NCBI Taxonomy" id="388810"/>
    <lineage>
        <taxon>Eukaryota</taxon>
        <taxon>Fungi</taxon>
        <taxon>Fungi incertae sedis</taxon>
        <taxon>Chytridiomycota</taxon>
        <taxon>Chytridiomycota incertae sedis</taxon>
        <taxon>Chytridiomycetes</taxon>
        <taxon>Chytridiomycetes incertae sedis</taxon>
        <taxon>Blyttiomyces</taxon>
    </lineage>
</organism>
<evidence type="ECO:0000313" key="1">
    <source>
        <dbReference type="EMBL" id="RKO91658.1"/>
    </source>
</evidence>
<dbReference type="OrthoDB" id="2422225at2759"/>